<dbReference type="InterPro" id="IPR013123">
    <property type="entry name" value="SpoU_subst-bd"/>
</dbReference>
<evidence type="ECO:0000256" key="1">
    <source>
        <dbReference type="ARBA" id="ARBA00022603"/>
    </source>
</evidence>
<feature type="domain" description="RNA 2-O ribose methyltransferase substrate binding" evidence="3">
    <location>
        <begin position="18"/>
        <end position="96"/>
    </location>
</feature>
<dbReference type="GO" id="GO:0006396">
    <property type="term" value="P:RNA processing"/>
    <property type="evidence" value="ECO:0007669"/>
    <property type="project" value="InterPro"/>
</dbReference>
<evidence type="ECO:0000256" key="2">
    <source>
        <dbReference type="ARBA" id="ARBA00022679"/>
    </source>
</evidence>
<accession>A0A2S4HGA6</accession>
<dbReference type="GO" id="GO:0003723">
    <property type="term" value="F:RNA binding"/>
    <property type="evidence" value="ECO:0007669"/>
    <property type="project" value="InterPro"/>
</dbReference>
<evidence type="ECO:0000259" key="3">
    <source>
        <dbReference type="SMART" id="SM00967"/>
    </source>
</evidence>
<protein>
    <submittedName>
        <fullName evidence="4">23S rRNA (Guanosine(2251)-2'-O)-methyltransferase RlmB</fullName>
    </submittedName>
</protein>
<name>A0A2S4HGA6_9GAMM</name>
<dbReference type="SUPFAM" id="SSF75217">
    <property type="entry name" value="alpha/beta knot"/>
    <property type="match status" value="1"/>
</dbReference>
<sequence>MSNPDYQQRKAFFDQLLTIYGRKPVLEALQDPAMQIYKLHLADSNKEDGIIRDIKKIAQQRNISIEMHERKALSRISKNGKQDQGVAADLQLTAYQPSSVINKETLNKAARRYIALDRITNPQNMGMIIRSVAASGIDGLILPRRGGAPLSALVIKASAGTLFRAPLFYCDNLAQELKRLQSDGAQLCGLSSHAKQSVFDTQNNASQIYILGNETDGVSKEIEKQCDFMLKIPMHNGVESLNVAVTAALIAFLGNR</sequence>
<comment type="caution">
    <text evidence="4">The sequence shown here is derived from an EMBL/GenBank/DDBJ whole genome shotgun (WGS) entry which is preliminary data.</text>
</comment>
<evidence type="ECO:0000313" key="4">
    <source>
        <dbReference type="EMBL" id="POP53032.1"/>
    </source>
</evidence>
<dbReference type="Pfam" id="PF00588">
    <property type="entry name" value="SpoU_methylase"/>
    <property type="match status" value="1"/>
</dbReference>
<dbReference type="GO" id="GO:0008173">
    <property type="term" value="F:RNA methyltransferase activity"/>
    <property type="evidence" value="ECO:0007669"/>
    <property type="project" value="InterPro"/>
</dbReference>
<dbReference type="AlphaFoldDB" id="A0A2S4HGA6"/>
<keyword evidence="1" id="KW-0489">Methyltransferase</keyword>
<dbReference type="Proteomes" id="UP000237222">
    <property type="component" value="Unassembled WGS sequence"/>
</dbReference>
<dbReference type="NCBIfam" id="TIGR00186">
    <property type="entry name" value="rRNA_methyl_3"/>
    <property type="match status" value="1"/>
</dbReference>
<dbReference type="InterPro" id="IPR029028">
    <property type="entry name" value="Alpha/beta_knot_MTases"/>
</dbReference>
<gene>
    <name evidence="4" type="ORF">C0068_08035</name>
</gene>
<dbReference type="PANTHER" id="PTHR46429">
    <property type="entry name" value="23S RRNA (GUANOSINE-2'-O-)-METHYLTRANSFERASE RLMB"/>
    <property type="match status" value="1"/>
</dbReference>
<evidence type="ECO:0000313" key="5">
    <source>
        <dbReference type="Proteomes" id="UP000237222"/>
    </source>
</evidence>
<dbReference type="InterPro" id="IPR004441">
    <property type="entry name" value="rRNA_MeTrfase_TrmH"/>
</dbReference>
<organism evidence="4 5">
    <name type="scientific">Zhongshania marina</name>
    <dbReference type="NCBI Taxonomy" id="2304603"/>
    <lineage>
        <taxon>Bacteria</taxon>
        <taxon>Pseudomonadati</taxon>
        <taxon>Pseudomonadota</taxon>
        <taxon>Gammaproteobacteria</taxon>
        <taxon>Cellvibrionales</taxon>
        <taxon>Spongiibacteraceae</taxon>
        <taxon>Zhongshania</taxon>
    </lineage>
</organism>
<dbReference type="Gene3D" id="3.40.1280.10">
    <property type="match status" value="1"/>
</dbReference>
<dbReference type="InterPro" id="IPR029026">
    <property type="entry name" value="tRNA_m1G_MTases_N"/>
</dbReference>
<dbReference type="Gene3D" id="3.30.1330.30">
    <property type="match status" value="1"/>
</dbReference>
<dbReference type="SUPFAM" id="SSF55315">
    <property type="entry name" value="L30e-like"/>
    <property type="match status" value="1"/>
</dbReference>
<dbReference type="GO" id="GO:0005829">
    <property type="term" value="C:cytosol"/>
    <property type="evidence" value="ECO:0007669"/>
    <property type="project" value="TreeGrafter"/>
</dbReference>
<dbReference type="SMART" id="SM00967">
    <property type="entry name" value="SpoU_sub_bind"/>
    <property type="match status" value="1"/>
</dbReference>
<dbReference type="InterPro" id="IPR001537">
    <property type="entry name" value="SpoU_MeTrfase"/>
</dbReference>
<dbReference type="InterPro" id="IPR029064">
    <property type="entry name" value="Ribosomal_eL30-like_sf"/>
</dbReference>
<proteinExistence type="predicted"/>
<reference evidence="4" key="1">
    <citation type="submission" date="2018-01" db="EMBL/GenBank/DDBJ databases">
        <authorList>
            <person name="Yu X.-D."/>
        </authorList>
    </citation>
    <scope>NUCLEOTIDE SEQUENCE</scope>
    <source>
        <strain evidence="4">ZX-21</strain>
    </source>
</reference>
<keyword evidence="2" id="KW-0808">Transferase</keyword>
<dbReference type="PANTHER" id="PTHR46429:SF1">
    <property type="entry name" value="23S RRNA (GUANOSINE-2'-O-)-METHYLTRANSFERASE RLMB"/>
    <property type="match status" value="1"/>
</dbReference>
<dbReference type="OrthoDB" id="9785673at2"/>
<dbReference type="GO" id="GO:0032259">
    <property type="term" value="P:methylation"/>
    <property type="evidence" value="ECO:0007669"/>
    <property type="project" value="UniProtKB-KW"/>
</dbReference>
<dbReference type="CDD" id="cd18103">
    <property type="entry name" value="SpoU-like_RlmB"/>
    <property type="match status" value="1"/>
</dbReference>
<dbReference type="RefSeq" id="WP_103683973.1">
    <property type="nucleotide sequence ID" value="NZ_PQGG01000019.1"/>
</dbReference>
<dbReference type="EMBL" id="PQGG01000019">
    <property type="protein sequence ID" value="POP53032.1"/>
    <property type="molecule type" value="Genomic_DNA"/>
</dbReference>
<dbReference type="Pfam" id="PF08032">
    <property type="entry name" value="SpoU_sub_bind"/>
    <property type="match status" value="1"/>
</dbReference>